<name>A0AAD9NGE3_9ANNE</name>
<feature type="transmembrane region" description="Helical" evidence="18">
    <location>
        <begin position="453"/>
        <end position="470"/>
    </location>
</feature>
<keyword evidence="4" id="KW-0732">Signal</keyword>
<dbReference type="PROSITE" id="PS00236">
    <property type="entry name" value="NEUROTR_ION_CHANNEL"/>
    <property type="match status" value="1"/>
</dbReference>
<keyword evidence="8 18" id="KW-0472">Membrane</keyword>
<evidence type="ECO:0000256" key="4">
    <source>
        <dbReference type="ARBA" id="ARBA00022729"/>
    </source>
</evidence>
<dbReference type="InterPro" id="IPR006029">
    <property type="entry name" value="Neurotrans-gated_channel_TM"/>
</dbReference>
<dbReference type="GO" id="GO:0004890">
    <property type="term" value="F:GABA-A receptor activity"/>
    <property type="evidence" value="ECO:0007669"/>
    <property type="project" value="InterPro"/>
</dbReference>
<evidence type="ECO:0000256" key="11">
    <source>
        <dbReference type="ARBA" id="ARBA00023173"/>
    </source>
</evidence>
<protein>
    <recommendedName>
        <fullName evidence="24">Gamma-aminobutyric acid receptor alpha-like</fullName>
    </recommendedName>
</protein>
<dbReference type="GO" id="GO:0045211">
    <property type="term" value="C:postsynaptic membrane"/>
    <property type="evidence" value="ECO:0007669"/>
    <property type="project" value="UniProtKB-SubCell"/>
</dbReference>
<keyword evidence="10" id="KW-0675">Receptor</keyword>
<evidence type="ECO:0000313" key="23">
    <source>
        <dbReference type="Proteomes" id="UP001208570"/>
    </source>
</evidence>
<dbReference type="InterPro" id="IPR036719">
    <property type="entry name" value="Neuro-gated_channel_TM_sf"/>
</dbReference>
<dbReference type="InterPro" id="IPR036734">
    <property type="entry name" value="Neur_chan_lig-bd_sf"/>
</dbReference>
<keyword evidence="13" id="KW-0868">Chloride</keyword>
<dbReference type="InterPro" id="IPR006202">
    <property type="entry name" value="Neur_chan_lig-bd"/>
</dbReference>
<dbReference type="PRINTS" id="PR01079">
    <property type="entry name" value="GABAARALPHA"/>
</dbReference>
<keyword evidence="16 18" id="KW-0407">Ion channel</keyword>
<comment type="caution">
    <text evidence="18">Lacks conserved residue(s) required for the propagation of feature annotation.</text>
</comment>
<gene>
    <name evidence="22" type="ORF">LSH36_12g08048</name>
</gene>
<sequence>MSSLSIISSSEQLSSKFFKGKVYNASFLLDTLLRDYDKRLRPGFGGDPVAVDVNLNIRSMGPISEKDMAYQMDCYFRQSWVDHRLEFHGNGTPTVLPVSIKILDRLWKPDTNFYNGKNSYIHTVTSPNKLLRISQDGRILYSMRITVKASCPMHLEKFPMDVQTCPLKFGSHGYGMPDVIYKWTYGSHKSIKMASDMTLSQFDLIDFPHGNETLYQHNIGVYPLRSFAPYLLLPHQCDFGDWVFSVLTVKFTLRRHMGYFLINVYVPCSLLVILSWVAFWINREATADRISLGITTVLTMCFMNIDNRRDIPKVSYSTALDYFIGACFTFVIATIIQFAGVHFFTKHGSGEILHDSDSEDDVDEDGHGVTSTTCSNKTYRLRTTYPRERANGETSAMIKDHQSMTSSDRSPSKEHCCIKFWNCILGSSSYRRRQQSQYKHFNSVSKIDKVSRIVFPLSFITFNVFYWAIYLHSNINHMVM</sequence>
<dbReference type="PRINTS" id="PR00252">
    <property type="entry name" value="NRIONCHANNEL"/>
</dbReference>
<dbReference type="Gene3D" id="2.70.170.10">
    <property type="entry name" value="Neurotransmitter-gated ion-channel ligand-binding domain"/>
    <property type="match status" value="1"/>
</dbReference>
<keyword evidence="9" id="KW-1015">Disulfide bond</keyword>
<feature type="transmembrane region" description="Helical" evidence="18">
    <location>
        <begin position="322"/>
        <end position="344"/>
    </location>
</feature>
<evidence type="ECO:0000256" key="14">
    <source>
        <dbReference type="ARBA" id="ARBA00023257"/>
    </source>
</evidence>
<evidence type="ECO:0000256" key="16">
    <source>
        <dbReference type="ARBA" id="ARBA00023303"/>
    </source>
</evidence>
<dbReference type="InterPro" id="IPR006201">
    <property type="entry name" value="Neur_channel"/>
</dbReference>
<keyword evidence="1 18" id="KW-0813">Transport</keyword>
<evidence type="ECO:0000256" key="5">
    <source>
        <dbReference type="ARBA" id="ARBA00022989"/>
    </source>
</evidence>
<dbReference type="Pfam" id="PF02931">
    <property type="entry name" value="Neur_chan_LBD"/>
    <property type="match status" value="1"/>
</dbReference>
<dbReference type="PANTHER" id="PTHR18945">
    <property type="entry name" value="NEUROTRANSMITTER GATED ION CHANNEL"/>
    <property type="match status" value="1"/>
</dbReference>
<evidence type="ECO:0000313" key="22">
    <source>
        <dbReference type="EMBL" id="KAK2169075.1"/>
    </source>
</evidence>
<dbReference type="GO" id="GO:0034707">
    <property type="term" value="C:chloride channel complex"/>
    <property type="evidence" value="ECO:0007669"/>
    <property type="project" value="UniProtKB-KW"/>
</dbReference>
<dbReference type="PRINTS" id="PR00253">
    <property type="entry name" value="GABAARECEPTR"/>
</dbReference>
<keyword evidence="23" id="KW-1185">Reference proteome</keyword>
<dbReference type="InterPro" id="IPR006028">
    <property type="entry name" value="GABAA/Glycine_rcpt"/>
</dbReference>
<evidence type="ECO:0000256" key="9">
    <source>
        <dbReference type="ARBA" id="ARBA00023157"/>
    </source>
</evidence>
<dbReference type="AlphaFoldDB" id="A0AAD9NGE3"/>
<evidence type="ECO:0000256" key="13">
    <source>
        <dbReference type="ARBA" id="ARBA00023214"/>
    </source>
</evidence>
<feature type="region of interest" description="Disordered" evidence="19">
    <location>
        <begin position="355"/>
        <end position="374"/>
    </location>
</feature>
<evidence type="ECO:0000256" key="8">
    <source>
        <dbReference type="ARBA" id="ARBA00023136"/>
    </source>
</evidence>
<dbReference type="FunFam" id="2.70.170.10:FF:000043">
    <property type="entry name" value="Gamma-aminobutyric acid receptor alpha-like"/>
    <property type="match status" value="1"/>
</dbReference>
<dbReference type="Gene3D" id="1.20.58.390">
    <property type="entry name" value="Neurotransmitter-gated ion-channel transmembrane domain"/>
    <property type="match status" value="1"/>
</dbReference>
<dbReference type="CDD" id="cd19007">
    <property type="entry name" value="LGIC_ECD_GABAR_GRD-like"/>
    <property type="match status" value="1"/>
</dbReference>
<dbReference type="SUPFAM" id="SSF63712">
    <property type="entry name" value="Nicotinic receptor ligand binding domain-like"/>
    <property type="match status" value="1"/>
</dbReference>
<keyword evidence="12" id="KW-0325">Glycoprotein</keyword>
<reference evidence="22" key="1">
    <citation type="journal article" date="2023" name="Mol. Biol. Evol.">
        <title>Third-Generation Sequencing Reveals the Adaptive Role of the Epigenome in Three Deep-Sea Polychaetes.</title>
        <authorList>
            <person name="Perez M."/>
            <person name="Aroh O."/>
            <person name="Sun Y."/>
            <person name="Lan Y."/>
            <person name="Juniper S.K."/>
            <person name="Young C.R."/>
            <person name="Angers B."/>
            <person name="Qian P.Y."/>
        </authorList>
    </citation>
    <scope>NUCLEOTIDE SEQUENCE</scope>
    <source>
        <strain evidence="22">P08H-3</strain>
    </source>
</reference>
<proteinExistence type="inferred from homology"/>
<dbReference type="GO" id="GO:0005230">
    <property type="term" value="F:extracellular ligand-gated monoatomic ion channel activity"/>
    <property type="evidence" value="ECO:0007669"/>
    <property type="project" value="InterPro"/>
</dbReference>
<organism evidence="22 23">
    <name type="scientific">Paralvinella palmiformis</name>
    <dbReference type="NCBI Taxonomy" id="53620"/>
    <lineage>
        <taxon>Eukaryota</taxon>
        <taxon>Metazoa</taxon>
        <taxon>Spiralia</taxon>
        <taxon>Lophotrochozoa</taxon>
        <taxon>Annelida</taxon>
        <taxon>Polychaeta</taxon>
        <taxon>Sedentaria</taxon>
        <taxon>Canalipalpata</taxon>
        <taxon>Terebellida</taxon>
        <taxon>Terebelliformia</taxon>
        <taxon>Alvinellidae</taxon>
        <taxon>Paralvinella</taxon>
    </lineage>
</organism>
<evidence type="ECO:0000256" key="3">
    <source>
        <dbReference type="ARBA" id="ARBA00022692"/>
    </source>
</evidence>
<evidence type="ECO:0000256" key="17">
    <source>
        <dbReference type="ARBA" id="ARBA00034104"/>
    </source>
</evidence>
<accession>A0AAD9NGE3</accession>
<evidence type="ECO:0000256" key="2">
    <source>
        <dbReference type="ARBA" id="ARBA00022475"/>
    </source>
</evidence>
<keyword evidence="7 18" id="KW-0406">Ion transport</keyword>
<keyword evidence="14" id="KW-0628">Postsynaptic cell membrane</keyword>
<keyword evidence="11" id="KW-0869">Chloride channel</keyword>
<evidence type="ECO:0000256" key="15">
    <source>
        <dbReference type="ARBA" id="ARBA00023286"/>
    </source>
</evidence>
<dbReference type="InterPro" id="IPR018000">
    <property type="entry name" value="Neurotransmitter_ion_chnl_CS"/>
</dbReference>
<evidence type="ECO:0000256" key="18">
    <source>
        <dbReference type="RuleBase" id="RU000687"/>
    </source>
</evidence>
<comment type="similarity">
    <text evidence="18">Belongs to the ligand-gated ion channel (TC 1.A.9) family.</text>
</comment>
<keyword evidence="3 18" id="KW-0812">Transmembrane</keyword>
<evidence type="ECO:0000256" key="12">
    <source>
        <dbReference type="ARBA" id="ARBA00023180"/>
    </source>
</evidence>
<dbReference type="GO" id="GO:0005254">
    <property type="term" value="F:chloride channel activity"/>
    <property type="evidence" value="ECO:0007669"/>
    <property type="project" value="UniProtKB-KW"/>
</dbReference>
<comment type="caution">
    <text evidence="22">The sequence shown here is derived from an EMBL/GenBank/DDBJ whole genome shotgun (WGS) entry which is preliminary data.</text>
</comment>
<dbReference type="Pfam" id="PF02932">
    <property type="entry name" value="Neur_chan_memb"/>
    <property type="match status" value="1"/>
</dbReference>
<evidence type="ECO:0000256" key="1">
    <source>
        <dbReference type="ARBA" id="ARBA00022448"/>
    </source>
</evidence>
<evidence type="ECO:0000256" key="7">
    <source>
        <dbReference type="ARBA" id="ARBA00023065"/>
    </source>
</evidence>
<dbReference type="CDD" id="cd19049">
    <property type="entry name" value="LGIC_TM_anion"/>
    <property type="match status" value="1"/>
</dbReference>
<feature type="transmembrane region" description="Helical" evidence="18">
    <location>
        <begin position="260"/>
        <end position="281"/>
    </location>
</feature>
<keyword evidence="6" id="KW-0770">Synapse</keyword>
<dbReference type="Proteomes" id="UP001208570">
    <property type="component" value="Unassembled WGS sequence"/>
</dbReference>
<evidence type="ECO:0000259" key="21">
    <source>
        <dbReference type="Pfam" id="PF02932"/>
    </source>
</evidence>
<dbReference type="SUPFAM" id="SSF90112">
    <property type="entry name" value="Neurotransmitter-gated ion-channel transmembrane pore"/>
    <property type="match status" value="1"/>
</dbReference>
<evidence type="ECO:0000256" key="10">
    <source>
        <dbReference type="ARBA" id="ARBA00023170"/>
    </source>
</evidence>
<dbReference type="InterPro" id="IPR001390">
    <property type="entry name" value="GABAAa_rcpt"/>
</dbReference>
<feature type="domain" description="Neurotransmitter-gated ion-channel ligand-binding" evidence="20">
    <location>
        <begin position="28"/>
        <end position="206"/>
    </location>
</feature>
<evidence type="ECO:0000256" key="6">
    <source>
        <dbReference type="ARBA" id="ARBA00023018"/>
    </source>
</evidence>
<dbReference type="EMBL" id="JAODUP010000012">
    <property type="protein sequence ID" value="KAK2169075.1"/>
    <property type="molecule type" value="Genomic_DNA"/>
</dbReference>
<keyword evidence="5 18" id="KW-1133">Transmembrane helix</keyword>
<keyword evidence="15" id="KW-1071">Ligand-gated ion channel</keyword>
<evidence type="ECO:0000256" key="19">
    <source>
        <dbReference type="SAM" id="MobiDB-lite"/>
    </source>
</evidence>
<comment type="subcellular location">
    <subcellularLocation>
        <location evidence="17">Postsynaptic cell membrane</location>
        <topology evidence="17">Multi-pass membrane protein</topology>
    </subcellularLocation>
</comment>
<evidence type="ECO:0008006" key="24">
    <source>
        <dbReference type="Google" id="ProtNLM"/>
    </source>
</evidence>
<keyword evidence="2" id="KW-1003">Cell membrane</keyword>
<dbReference type="InterPro" id="IPR038050">
    <property type="entry name" value="Neuro_actylchol_rec"/>
</dbReference>
<evidence type="ECO:0000259" key="20">
    <source>
        <dbReference type="Pfam" id="PF02931"/>
    </source>
</evidence>
<feature type="domain" description="Neurotransmitter-gated ion-channel transmembrane" evidence="21">
    <location>
        <begin position="264"/>
        <end position="467"/>
    </location>
</feature>